<dbReference type="RefSeq" id="WP_039211153.1">
    <property type="nucleotide sequence ID" value="NZ_JSCE01000219.1"/>
</dbReference>
<dbReference type="Proteomes" id="UP000030993">
    <property type="component" value="Unassembled WGS sequence"/>
</dbReference>
<dbReference type="AlphaFoldDB" id="A0A0B2JY97"/>
<dbReference type="EMBL" id="JSCE01000219">
    <property type="protein sequence ID" value="KHM50922.1"/>
    <property type="molecule type" value="Genomic_DNA"/>
</dbReference>
<evidence type="ECO:0000313" key="1">
    <source>
        <dbReference type="EMBL" id="KHM50922.1"/>
    </source>
</evidence>
<comment type="caution">
    <text evidence="1">The sequence shown here is derived from an EMBL/GenBank/DDBJ whole genome shotgun (WGS) entry which is preliminary data.</text>
</comment>
<gene>
    <name evidence="1" type="ORF">NZ47_11955</name>
</gene>
<protein>
    <submittedName>
        <fullName evidence="1">Uncharacterized protein</fullName>
    </submittedName>
</protein>
<sequence>MGQKEMIYVYTKKFEAYSRGLRKAGQKIENTPLFKWTPERIESHLKKGFIRRRYMEKGANT</sequence>
<name>A0A0B2JY97_9FIRM</name>
<proteinExistence type="predicted"/>
<evidence type="ECO:0000313" key="2">
    <source>
        <dbReference type="Proteomes" id="UP000030993"/>
    </source>
</evidence>
<keyword evidence="2" id="KW-1185">Reference proteome</keyword>
<accession>A0A0B2JY97</accession>
<organism evidence="1 2">
    <name type="scientific">Anaerovibrio lipolyticus</name>
    <dbReference type="NCBI Taxonomy" id="82374"/>
    <lineage>
        <taxon>Bacteria</taxon>
        <taxon>Bacillati</taxon>
        <taxon>Bacillota</taxon>
        <taxon>Negativicutes</taxon>
        <taxon>Selenomonadales</taxon>
        <taxon>Selenomonadaceae</taxon>
        <taxon>Anaerovibrio</taxon>
    </lineage>
</organism>
<dbReference type="STRING" id="82374.NZ47_11955"/>
<reference evidence="1 2" key="1">
    <citation type="journal article" date="2013" name="PLoS ONE">
        <title>Identification and characterization of three novel lipases belonging to families II and V from Anaerovibrio lipolyticus 5ST.</title>
        <authorList>
            <person name="Prive F."/>
            <person name="Kaderbhai N.N."/>
            <person name="Girdwood S."/>
            <person name="Worgan H.J."/>
            <person name="Pinloche E."/>
            <person name="Scollan N.D."/>
            <person name="Huws S.A."/>
            <person name="Newbold C.J."/>
        </authorList>
    </citation>
    <scope>NUCLEOTIDE SEQUENCE [LARGE SCALE GENOMIC DNA]</scope>
    <source>
        <strain evidence="1 2">5S</strain>
    </source>
</reference>